<comment type="pathway">
    <text evidence="2">Cofactor biosynthesis; riboflavin biosynthesis; 5-amino-6-(D-ribitylamino)uracil from GTP: step 2/4.</text>
</comment>
<dbReference type="PROSITE" id="PS51747">
    <property type="entry name" value="CYT_DCMP_DEAMINASES_2"/>
    <property type="match status" value="1"/>
</dbReference>
<dbReference type="PANTHER" id="PTHR38011:SF7">
    <property type="entry name" value="2,5-DIAMINO-6-RIBOSYLAMINO-4(3H)-PYRIMIDINONE 5'-PHOSPHATE REDUCTASE"/>
    <property type="match status" value="1"/>
</dbReference>
<proteinExistence type="inferred from homology"/>
<comment type="similarity">
    <text evidence="4">In the C-terminal section; belongs to the HTP reductase family.</text>
</comment>
<dbReference type="InterPro" id="IPR050765">
    <property type="entry name" value="Riboflavin_Biosynth_HTPR"/>
</dbReference>
<dbReference type="RefSeq" id="WP_118656478.1">
    <property type="nucleotide sequence ID" value="NZ_JACOOK010000001.1"/>
</dbReference>
<keyword evidence="11" id="KW-1185">Reference proteome</keyword>
<evidence type="ECO:0000256" key="3">
    <source>
        <dbReference type="ARBA" id="ARBA00005259"/>
    </source>
</evidence>
<comment type="caution">
    <text evidence="10">The sequence shown here is derived from an EMBL/GenBank/DDBJ whole genome shotgun (WGS) entry which is preliminary data.</text>
</comment>
<evidence type="ECO:0000256" key="6">
    <source>
        <dbReference type="ARBA" id="ARBA00019930"/>
    </source>
</evidence>
<dbReference type="EMBL" id="JACOOK010000001">
    <property type="protein sequence ID" value="MBC5615608.1"/>
    <property type="molecule type" value="Genomic_DNA"/>
</dbReference>
<evidence type="ECO:0000313" key="10">
    <source>
        <dbReference type="EMBL" id="MBC5615608.1"/>
    </source>
</evidence>
<dbReference type="Proteomes" id="UP000636891">
    <property type="component" value="Unassembled WGS sequence"/>
</dbReference>
<dbReference type="Gene3D" id="3.40.140.10">
    <property type="entry name" value="Cytidine Deaminase, domain 2"/>
    <property type="match status" value="1"/>
</dbReference>
<evidence type="ECO:0000256" key="4">
    <source>
        <dbReference type="ARBA" id="ARBA00007417"/>
    </source>
</evidence>
<dbReference type="InterPro" id="IPR024072">
    <property type="entry name" value="DHFR-like_dom_sf"/>
</dbReference>
<dbReference type="Gene3D" id="3.40.430.10">
    <property type="entry name" value="Dihydrofolate Reductase, subunit A"/>
    <property type="match status" value="1"/>
</dbReference>
<dbReference type="PANTHER" id="PTHR38011">
    <property type="entry name" value="DIHYDROFOLATE REDUCTASE FAMILY PROTEIN (AFU_ORTHOLOGUE AFUA_8G06820)"/>
    <property type="match status" value="1"/>
</dbReference>
<evidence type="ECO:0000256" key="1">
    <source>
        <dbReference type="ARBA" id="ARBA00002151"/>
    </source>
</evidence>
<dbReference type="EC" id="3.5.4.26" evidence="5"/>
<feature type="domain" description="CMP/dCMP-type deaminase" evidence="9">
    <location>
        <begin position="221"/>
        <end position="348"/>
    </location>
</feature>
<dbReference type="SUPFAM" id="SSF53597">
    <property type="entry name" value="Dihydrofolate reductase-like"/>
    <property type="match status" value="1"/>
</dbReference>
<dbReference type="Pfam" id="PF00383">
    <property type="entry name" value="dCMP_cyt_deam_1"/>
    <property type="match status" value="1"/>
</dbReference>
<evidence type="ECO:0000256" key="7">
    <source>
        <dbReference type="ARBA" id="ARBA00022857"/>
    </source>
</evidence>
<organism evidence="10 11">
    <name type="scientific">Alistipes hominis</name>
    <dbReference type="NCBI Taxonomy" id="2763015"/>
    <lineage>
        <taxon>Bacteria</taxon>
        <taxon>Pseudomonadati</taxon>
        <taxon>Bacteroidota</taxon>
        <taxon>Bacteroidia</taxon>
        <taxon>Bacteroidales</taxon>
        <taxon>Rikenellaceae</taxon>
        <taxon>Alistipes</taxon>
    </lineage>
</organism>
<keyword evidence="7" id="KW-0521">NADP</keyword>
<evidence type="ECO:0000256" key="2">
    <source>
        <dbReference type="ARBA" id="ARBA00004882"/>
    </source>
</evidence>
<dbReference type="InterPro" id="IPR016193">
    <property type="entry name" value="Cytidine_deaminase-like"/>
</dbReference>
<evidence type="ECO:0000256" key="5">
    <source>
        <dbReference type="ARBA" id="ARBA00012766"/>
    </source>
</evidence>
<protein>
    <recommendedName>
        <fullName evidence="6">Riboflavin biosynthesis protein RibD</fullName>
        <ecNumber evidence="5">3.5.4.26</ecNumber>
    </recommendedName>
</protein>
<dbReference type="Pfam" id="PF01872">
    <property type="entry name" value="RibD_C"/>
    <property type="match status" value="1"/>
</dbReference>
<sequence>MIVQASAALSADGYTDDTSPGRLVLSHPADWQEVYRLRAGCDAVMVGAETVRRDDPSLLLKDPSLRHRRVSLGMSPDPVKVTVTRSGDLDSESRFFSTGAGDKVVIAAGDAPGEKLERLGRVATVVRVGVPVTAEEIVGVLETMGIRSLFLEGGSRLMTLFLTGNRVDLLRIAVAPFFVGESGAPRFVRAGAFPFGKDRRMEVLQVRQVGDMSVTDYSLSRRGTDYFRLRQAVALAFDCPRSDSAYSVGAVAVTAAGQVFTGYSRETAADNHAEEEAILKAEKAGVSLKGGVMYSSMEPCSTRKSKPLSCSALITAHKMARVVFAVHEPDHFVQCRGAAVLEEAGIEVSVIGDLAAEAMLANAHIRL</sequence>
<keyword evidence="8" id="KW-0560">Oxidoreductase</keyword>
<dbReference type="SUPFAM" id="SSF53927">
    <property type="entry name" value="Cytidine deaminase-like"/>
    <property type="match status" value="1"/>
</dbReference>
<comment type="similarity">
    <text evidence="3">In the N-terminal section; belongs to the cytidine and deoxycytidylate deaminase family.</text>
</comment>
<dbReference type="InterPro" id="IPR002125">
    <property type="entry name" value="CMP_dCMP_dom"/>
</dbReference>
<comment type="function">
    <text evidence="1">Converts 2,5-diamino-6-(ribosylamino)-4(3h)-pyrimidinone 5'-phosphate into 5-amino-6-(ribosylamino)-2,4(1h,3h)-pyrimidinedione 5'-phosphate.</text>
</comment>
<evidence type="ECO:0000256" key="8">
    <source>
        <dbReference type="ARBA" id="ARBA00023002"/>
    </source>
</evidence>
<name>A0ABR7CIW8_9BACT</name>
<accession>A0ABR7CIW8</accession>
<evidence type="ECO:0000259" key="9">
    <source>
        <dbReference type="PROSITE" id="PS51747"/>
    </source>
</evidence>
<dbReference type="InterPro" id="IPR002734">
    <property type="entry name" value="RibDG_C"/>
</dbReference>
<reference evidence="10 11" key="1">
    <citation type="submission" date="2020-08" db="EMBL/GenBank/DDBJ databases">
        <title>Genome public.</title>
        <authorList>
            <person name="Liu C."/>
            <person name="Sun Q."/>
        </authorList>
    </citation>
    <scope>NUCLEOTIDE SEQUENCE [LARGE SCALE GENOMIC DNA]</scope>
    <source>
        <strain evidence="10 11">New-7</strain>
    </source>
</reference>
<evidence type="ECO:0000313" key="11">
    <source>
        <dbReference type="Proteomes" id="UP000636891"/>
    </source>
</evidence>
<gene>
    <name evidence="10" type="ORF">H8S08_01060</name>
</gene>